<dbReference type="Pfam" id="PF09720">
    <property type="entry name" value="Unstab_antitox"/>
    <property type="match status" value="1"/>
</dbReference>
<keyword evidence="2" id="KW-1185">Reference proteome</keyword>
<dbReference type="OrthoDB" id="200227at2"/>
<evidence type="ECO:0000313" key="2">
    <source>
        <dbReference type="Proteomes" id="UP000003688"/>
    </source>
</evidence>
<dbReference type="AlphaFoldDB" id="B9XEP4"/>
<name>B9XEP4_PEDPL</name>
<sequence length="49" mass="5580">MRLTEKLRAMVAIWADLSRNGEQVQSPGWHQRELCKRDDKVKSVGEIGG</sequence>
<proteinExistence type="predicted"/>
<comment type="caution">
    <text evidence="1">The sequence shown here is derived from an EMBL/GenBank/DDBJ whole genome shotgun (WGS) entry which is preliminary data.</text>
</comment>
<organism evidence="1 2">
    <name type="scientific">Pedosphaera parvula (strain Ellin514)</name>
    <dbReference type="NCBI Taxonomy" id="320771"/>
    <lineage>
        <taxon>Bacteria</taxon>
        <taxon>Pseudomonadati</taxon>
        <taxon>Verrucomicrobiota</taxon>
        <taxon>Pedosphaerae</taxon>
        <taxon>Pedosphaerales</taxon>
        <taxon>Pedosphaeraceae</taxon>
        <taxon>Pedosphaera</taxon>
    </lineage>
</organism>
<dbReference type="Proteomes" id="UP000003688">
    <property type="component" value="Unassembled WGS sequence"/>
</dbReference>
<gene>
    <name evidence="1" type="ORF">Cflav_PD4798</name>
</gene>
<dbReference type="InterPro" id="IPR013406">
    <property type="entry name" value="CHP02574_addiction_mod"/>
</dbReference>
<accession>B9XEP4</accession>
<dbReference type="STRING" id="320771.Cflav_PD4798"/>
<evidence type="ECO:0000313" key="1">
    <source>
        <dbReference type="EMBL" id="EEF61758.1"/>
    </source>
</evidence>
<dbReference type="EMBL" id="ABOX02000008">
    <property type="protein sequence ID" value="EEF61758.1"/>
    <property type="molecule type" value="Genomic_DNA"/>
</dbReference>
<protein>
    <submittedName>
        <fullName evidence="1">Uncharacterized protein</fullName>
    </submittedName>
</protein>
<reference evidence="1 2" key="1">
    <citation type="journal article" date="2011" name="J. Bacteriol.">
        <title>Genome sequence of 'Pedosphaera parvula' Ellin514, an aerobic Verrucomicrobial isolate from pasture soil.</title>
        <authorList>
            <person name="Kant R."/>
            <person name="van Passel M.W."/>
            <person name="Sangwan P."/>
            <person name="Palva A."/>
            <person name="Lucas S."/>
            <person name="Copeland A."/>
            <person name="Lapidus A."/>
            <person name="Glavina Del Rio T."/>
            <person name="Dalin E."/>
            <person name="Tice H."/>
            <person name="Bruce D."/>
            <person name="Goodwin L."/>
            <person name="Pitluck S."/>
            <person name="Chertkov O."/>
            <person name="Larimer F.W."/>
            <person name="Land M.L."/>
            <person name="Hauser L."/>
            <person name="Brettin T.S."/>
            <person name="Detter J.C."/>
            <person name="Han S."/>
            <person name="de Vos W.M."/>
            <person name="Janssen P.H."/>
            <person name="Smidt H."/>
        </authorList>
    </citation>
    <scope>NUCLEOTIDE SEQUENCE [LARGE SCALE GENOMIC DNA]</scope>
    <source>
        <strain evidence="1 2">Ellin514</strain>
    </source>
</reference>